<sequence length="128" mass="15933">MDKPKYFGLKIRNSLREIDYNEYKKKKILVKTYNKVKRINYITKIRSNVVKYKSGNILFENEKVTERWKEYIDELFRGDEIEDYHIYFESEEDMNELGLEITREEFYKALKDLRDKKQQGWMKYQQKY</sequence>
<keyword evidence="2" id="KW-1185">Reference proteome</keyword>
<reference evidence="1 2" key="1">
    <citation type="submission" date="2019-08" db="EMBL/GenBank/DDBJ databases">
        <authorList>
            <person name="Alioto T."/>
            <person name="Alioto T."/>
            <person name="Gomez Garrido J."/>
        </authorList>
    </citation>
    <scope>NUCLEOTIDE SEQUENCE [LARGE SCALE GENOMIC DNA]</scope>
</reference>
<protein>
    <submittedName>
        <fullName evidence="1">Uncharacterized protein</fullName>
    </submittedName>
</protein>
<dbReference type="Proteomes" id="UP000325440">
    <property type="component" value="Unassembled WGS sequence"/>
</dbReference>
<dbReference type="AlphaFoldDB" id="A0A5E4MD28"/>
<proteinExistence type="predicted"/>
<gene>
    <name evidence="1" type="ORF">CINCED_3A019324</name>
</gene>
<dbReference type="EMBL" id="CABPRJ010000507">
    <property type="protein sequence ID" value="VVC30172.1"/>
    <property type="molecule type" value="Genomic_DNA"/>
</dbReference>
<evidence type="ECO:0000313" key="2">
    <source>
        <dbReference type="Proteomes" id="UP000325440"/>
    </source>
</evidence>
<accession>A0A5E4MD28</accession>
<evidence type="ECO:0000313" key="1">
    <source>
        <dbReference type="EMBL" id="VVC30172.1"/>
    </source>
</evidence>
<organism evidence="1 2">
    <name type="scientific">Cinara cedri</name>
    <dbReference type="NCBI Taxonomy" id="506608"/>
    <lineage>
        <taxon>Eukaryota</taxon>
        <taxon>Metazoa</taxon>
        <taxon>Ecdysozoa</taxon>
        <taxon>Arthropoda</taxon>
        <taxon>Hexapoda</taxon>
        <taxon>Insecta</taxon>
        <taxon>Pterygota</taxon>
        <taxon>Neoptera</taxon>
        <taxon>Paraneoptera</taxon>
        <taxon>Hemiptera</taxon>
        <taxon>Sternorrhyncha</taxon>
        <taxon>Aphidomorpha</taxon>
        <taxon>Aphidoidea</taxon>
        <taxon>Aphididae</taxon>
        <taxon>Lachninae</taxon>
        <taxon>Cinara</taxon>
    </lineage>
</organism>
<dbReference type="OrthoDB" id="10033659at2759"/>
<name>A0A5E4MD28_9HEMI</name>